<dbReference type="PANTHER" id="PTHR43065">
    <property type="entry name" value="SENSOR HISTIDINE KINASE"/>
    <property type="match status" value="1"/>
</dbReference>
<dbReference type="PRINTS" id="PR00344">
    <property type="entry name" value="BCTRLSENSOR"/>
</dbReference>
<dbReference type="PROSITE" id="PS50110">
    <property type="entry name" value="RESPONSE_REGULATORY"/>
    <property type="match status" value="1"/>
</dbReference>
<dbReference type="AlphaFoldDB" id="A0A8J7S9G9"/>
<dbReference type="EC" id="2.7.13.3" evidence="2"/>
<keyword evidence="11" id="KW-0812">Transmembrane</keyword>
<feature type="transmembrane region" description="Helical" evidence="11">
    <location>
        <begin position="14"/>
        <end position="34"/>
    </location>
</feature>
<evidence type="ECO:0000259" key="12">
    <source>
        <dbReference type="PROSITE" id="PS50109"/>
    </source>
</evidence>
<evidence type="ECO:0000256" key="4">
    <source>
        <dbReference type="ARBA" id="ARBA00022679"/>
    </source>
</evidence>
<keyword evidence="5" id="KW-0547">Nucleotide-binding</keyword>
<dbReference type="InterPro" id="IPR004358">
    <property type="entry name" value="Sig_transdc_His_kin-like_C"/>
</dbReference>
<dbReference type="InterPro" id="IPR003661">
    <property type="entry name" value="HisK_dim/P_dom"/>
</dbReference>
<dbReference type="SMART" id="SM00387">
    <property type="entry name" value="HATPase_c"/>
    <property type="match status" value="1"/>
</dbReference>
<dbReference type="Gene3D" id="3.30.450.20">
    <property type="entry name" value="PAS domain"/>
    <property type="match status" value="1"/>
</dbReference>
<dbReference type="InterPro" id="IPR005467">
    <property type="entry name" value="His_kinase_dom"/>
</dbReference>
<dbReference type="InterPro" id="IPR011006">
    <property type="entry name" value="CheY-like_superfamily"/>
</dbReference>
<dbReference type="GO" id="GO:0005524">
    <property type="term" value="F:ATP binding"/>
    <property type="evidence" value="ECO:0007669"/>
    <property type="project" value="UniProtKB-KW"/>
</dbReference>
<feature type="domain" description="Histidine kinase" evidence="12">
    <location>
        <begin position="412"/>
        <end position="637"/>
    </location>
</feature>
<evidence type="ECO:0000256" key="7">
    <source>
        <dbReference type="ARBA" id="ARBA00022840"/>
    </source>
</evidence>
<dbReference type="InterPro" id="IPR036097">
    <property type="entry name" value="HisK_dim/P_sf"/>
</dbReference>
<organism evidence="14 15">
    <name type="scientific">Thermohalobaculum xanthum</name>
    <dbReference type="NCBI Taxonomy" id="2753746"/>
    <lineage>
        <taxon>Bacteria</taxon>
        <taxon>Pseudomonadati</taxon>
        <taxon>Pseudomonadota</taxon>
        <taxon>Alphaproteobacteria</taxon>
        <taxon>Rhodobacterales</taxon>
        <taxon>Paracoccaceae</taxon>
        <taxon>Thermohalobaculum</taxon>
    </lineage>
</organism>
<evidence type="ECO:0000256" key="5">
    <source>
        <dbReference type="ARBA" id="ARBA00022741"/>
    </source>
</evidence>
<dbReference type="FunFam" id="1.10.287.130:FF:000037">
    <property type="entry name" value="Hybrid sensor histidine kinase/response regulator"/>
    <property type="match status" value="1"/>
</dbReference>
<dbReference type="InterPro" id="IPR003594">
    <property type="entry name" value="HATPase_dom"/>
</dbReference>
<gene>
    <name evidence="14" type="ORF">H0I76_00780</name>
</gene>
<comment type="caution">
    <text evidence="14">The sequence shown here is derived from an EMBL/GenBank/DDBJ whole genome shotgun (WGS) entry which is preliminary data.</text>
</comment>
<evidence type="ECO:0000313" key="14">
    <source>
        <dbReference type="EMBL" id="MBK0397712.1"/>
    </source>
</evidence>
<dbReference type="SMART" id="SM00448">
    <property type="entry name" value="REC"/>
    <property type="match status" value="1"/>
</dbReference>
<dbReference type="Gene3D" id="3.30.565.10">
    <property type="entry name" value="Histidine kinase-like ATPase, C-terminal domain"/>
    <property type="match status" value="1"/>
</dbReference>
<dbReference type="SUPFAM" id="SSF55874">
    <property type="entry name" value="ATPase domain of HSP90 chaperone/DNA topoisomerase II/histidine kinase"/>
    <property type="match status" value="1"/>
</dbReference>
<dbReference type="CDD" id="cd00082">
    <property type="entry name" value="HisKA"/>
    <property type="match status" value="1"/>
</dbReference>
<dbReference type="SUPFAM" id="SSF52172">
    <property type="entry name" value="CheY-like"/>
    <property type="match status" value="1"/>
</dbReference>
<proteinExistence type="predicted"/>
<dbReference type="Pfam" id="PF00072">
    <property type="entry name" value="Response_reg"/>
    <property type="match status" value="1"/>
</dbReference>
<comment type="catalytic activity">
    <reaction evidence="1">
        <text>ATP + protein L-histidine = ADP + protein N-phospho-L-histidine.</text>
        <dbReference type="EC" id="2.7.13.3"/>
    </reaction>
</comment>
<dbReference type="SMART" id="SM00388">
    <property type="entry name" value="HisKA"/>
    <property type="match status" value="1"/>
</dbReference>
<feature type="transmembrane region" description="Helical" evidence="11">
    <location>
        <begin position="46"/>
        <end position="68"/>
    </location>
</feature>
<protein>
    <recommendedName>
        <fullName evidence="2">histidine kinase</fullName>
        <ecNumber evidence="2">2.7.13.3</ecNumber>
    </recommendedName>
</protein>
<name>A0A8J7S9G9_9RHOB</name>
<keyword evidence="4" id="KW-0808">Transferase</keyword>
<dbReference type="InterPro" id="IPR013656">
    <property type="entry name" value="PAS_4"/>
</dbReference>
<keyword evidence="11" id="KW-0472">Membrane</keyword>
<keyword evidence="7" id="KW-0067">ATP-binding</keyword>
<evidence type="ECO:0000256" key="2">
    <source>
        <dbReference type="ARBA" id="ARBA00012438"/>
    </source>
</evidence>
<dbReference type="InterPro" id="IPR035965">
    <property type="entry name" value="PAS-like_dom_sf"/>
</dbReference>
<dbReference type="PROSITE" id="PS50109">
    <property type="entry name" value="HIS_KIN"/>
    <property type="match status" value="1"/>
</dbReference>
<dbReference type="Pfam" id="PF00512">
    <property type="entry name" value="HisKA"/>
    <property type="match status" value="1"/>
</dbReference>
<dbReference type="Proteomes" id="UP000655420">
    <property type="component" value="Unassembled WGS sequence"/>
</dbReference>
<evidence type="ECO:0000256" key="11">
    <source>
        <dbReference type="SAM" id="Phobius"/>
    </source>
</evidence>
<sequence length="801" mass="85138">MPQPFRILRVQPELGVAGLGVALIAVLWVVGWMYSAHGEPPILRLAIMTGGIGLITALAGLAIAGLAARPSGLPDGLPDTEEPAALARVGGQVIGVNRAMARISSSGARRVEALLGAAVETDARMIYRLARGAGSIGFAFEEVRIRRGDALCYLVASRAGPDAISWTLVAPERLANLMPASISGRYEAAPFCHAVILRGELISTNLRFRAYFGPHPRRAIAALVPDGEPRAGRILLPKVDGSYALMRSFVVAPDAPAAGDAGDAPADLFLFDLGEDEALHRRPGVGLERIPVAVLQLTPEGRIVWLNDAARRMLGNDVEPGADLVALISLRGRPLSSLIDEAMLGERPSTVETVTLRGAETETFAQISLIRADIDGAEMLLAVLTDASELRKLEDKFAQSQKMEAVGKLAGGVAHDFNNLLTAINGHCDLLLLGRDASQPDYADLMQIKQNSNRAAALVRQLLAFSRKQTLNPALISLKEVVSDTLYLLVRLIGDRVHLALDHARDGDPGNVRADRQQIEQALMNLVVNARDAMPSGGSVTISTRSRVFTMDEARQGALIPRGEYVELAVADEGSGIEESAIGKVFDPFFTTKPQGEGTGLGLSTVYGIVKQSGGFIFAENRAEGGACFRILLPKADAVVTAPPPPETETRPDLTGQGAILLVEDEASVRSVAARALTLRGYRVTAVDSARDALALVEQADHQIDLVVSDVMMPGMDGPSFAAKARELRSDLKVLFISGYAEEAFRKSLDDPDYAFLAKPFSIAELTAKVKEVLSGAGDGSSVTTVSQGSLNSSSTTRPLN</sequence>
<keyword evidence="15" id="KW-1185">Reference proteome</keyword>
<dbReference type="Gene3D" id="3.40.50.2300">
    <property type="match status" value="1"/>
</dbReference>
<keyword evidence="8" id="KW-0902">Two-component regulatory system</keyword>
<evidence type="ECO:0000256" key="3">
    <source>
        <dbReference type="ARBA" id="ARBA00022553"/>
    </source>
</evidence>
<feature type="domain" description="Response regulatory" evidence="13">
    <location>
        <begin position="659"/>
        <end position="774"/>
    </location>
</feature>
<keyword evidence="6" id="KW-0418">Kinase</keyword>
<dbReference type="InterPro" id="IPR001789">
    <property type="entry name" value="Sig_transdc_resp-reg_receiver"/>
</dbReference>
<evidence type="ECO:0000256" key="9">
    <source>
        <dbReference type="PROSITE-ProRule" id="PRU00169"/>
    </source>
</evidence>
<feature type="compositionally biased region" description="Polar residues" evidence="10">
    <location>
        <begin position="781"/>
        <end position="801"/>
    </location>
</feature>
<evidence type="ECO:0000256" key="6">
    <source>
        <dbReference type="ARBA" id="ARBA00022777"/>
    </source>
</evidence>
<dbReference type="InterPro" id="IPR000014">
    <property type="entry name" value="PAS"/>
</dbReference>
<accession>A0A8J7S9G9</accession>
<reference evidence="14" key="1">
    <citation type="submission" date="2020-12" db="EMBL/GenBank/DDBJ databases">
        <title>Bacterial taxonomy.</title>
        <authorList>
            <person name="Pan X."/>
        </authorList>
    </citation>
    <scope>NUCLEOTIDE SEQUENCE</scope>
    <source>
        <strain evidence="14">M0105</strain>
    </source>
</reference>
<dbReference type="PANTHER" id="PTHR43065:SF46">
    <property type="entry name" value="C4-DICARBOXYLATE TRANSPORT SENSOR PROTEIN DCTB"/>
    <property type="match status" value="1"/>
</dbReference>
<keyword evidence="3 9" id="KW-0597">Phosphoprotein</keyword>
<dbReference type="SUPFAM" id="SSF47384">
    <property type="entry name" value="Homodimeric domain of signal transducing histidine kinase"/>
    <property type="match status" value="1"/>
</dbReference>
<keyword evidence="11" id="KW-1133">Transmembrane helix</keyword>
<dbReference type="CDD" id="cd00130">
    <property type="entry name" value="PAS"/>
    <property type="match status" value="1"/>
</dbReference>
<evidence type="ECO:0000256" key="8">
    <source>
        <dbReference type="ARBA" id="ARBA00023012"/>
    </source>
</evidence>
<dbReference type="SUPFAM" id="SSF55785">
    <property type="entry name" value="PYP-like sensor domain (PAS domain)"/>
    <property type="match status" value="1"/>
</dbReference>
<dbReference type="GO" id="GO:0000155">
    <property type="term" value="F:phosphorelay sensor kinase activity"/>
    <property type="evidence" value="ECO:0007669"/>
    <property type="project" value="InterPro"/>
</dbReference>
<dbReference type="EMBL" id="JAEHHL010000001">
    <property type="protein sequence ID" value="MBK0397712.1"/>
    <property type="molecule type" value="Genomic_DNA"/>
</dbReference>
<dbReference type="Pfam" id="PF02518">
    <property type="entry name" value="HATPase_c"/>
    <property type="match status" value="1"/>
</dbReference>
<dbReference type="RefSeq" id="WP_200605741.1">
    <property type="nucleotide sequence ID" value="NZ_JAEHHL010000001.1"/>
</dbReference>
<dbReference type="Pfam" id="PF08448">
    <property type="entry name" value="PAS_4"/>
    <property type="match status" value="1"/>
</dbReference>
<evidence type="ECO:0000313" key="15">
    <source>
        <dbReference type="Proteomes" id="UP000655420"/>
    </source>
</evidence>
<evidence type="ECO:0000259" key="13">
    <source>
        <dbReference type="PROSITE" id="PS50110"/>
    </source>
</evidence>
<feature type="modified residue" description="4-aspartylphosphate" evidence="9">
    <location>
        <position position="710"/>
    </location>
</feature>
<evidence type="ECO:0000256" key="10">
    <source>
        <dbReference type="SAM" id="MobiDB-lite"/>
    </source>
</evidence>
<evidence type="ECO:0000256" key="1">
    <source>
        <dbReference type="ARBA" id="ARBA00000085"/>
    </source>
</evidence>
<dbReference type="InterPro" id="IPR036890">
    <property type="entry name" value="HATPase_C_sf"/>
</dbReference>
<dbReference type="Gene3D" id="1.10.287.130">
    <property type="match status" value="1"/>
</dbReference>
<feature type="region of interest" description="Disordered" evidence="10">
    <location>
        <begin position="777"/>
        <end position="801"/>
    </location>
</feature>